<evidence type="ECO:0000259" key="2">
    <source>
        <dbReference type="PROSITE" id="PS50213"/>
    </source>
</evidence>
<dbReference type="OrthoDB" id="286301at2759"/>
<sequence>MPLQRRPSPFLLLLLLLLPPPSRTQQPVKRYHLSPSGTYYFTSNPSLVYKPGRDVCVVEEVPALNLTFPLPWTHGSFCTHPTNLRQQCCEGYTVAALERGCPVVKHVKDVLATGRDLGGGDRFLSMIHRYLLPRLLTSRTSAFTLLLPLDEGFRSLEERTWSELGRVVEVEGWTGPPLLPYHVLPRRWTTTQLHHGQRLPTLLEDHPLTVTKLSNKMVLLNCVAVHRVDVHARDGVVHVISKPLPPAYTKTLADLVSADPKLTMFFTILGYADLVAWVRRTSPLTILAPTNAAFDLLPRRFIDSITYDMKYSPALQALARQHLVDGVECSLGLRTKVRLNTLEGRSLPVSCSASLTLTVGRATITTADVITSNGVLHYIDRVLIPPMALSLMQVARRAGATRFVQLVRKVGLFKDLVSFGPYTVFAPSNQALRALNRSVLRDRATLKKVVLYHITKGAQASYNLKDNQVLPSRLPGASLRVKIHPKIMSVEAGVVVSGDHFAFNGYVHILDSLLTPPTLSLARALALTPSLSRFTALVTQAGIWLWRELSQGAGPYTLLVVPDEDIETWATDTFTYYRIINDPRLLNQSLNTHLLEDLVMPRALQEGSTSLLRSRHSSRAALHLTVSQGRLSLRHASVSDDFILCTNGIILFIDTLLFP</sequence>
<keyword evidence="4" id="KW-1185">Reference proteome</keyword>
<feature type="domain" description="FAS1" evidence="2">
    <location>
        <begin position="249"/>
        <end position="383"/>
    </location>
</feature>
<accession>A0A8J5KFP2</accession>
<dbReference type="GO" id="GO:0050839">
    <property type="term" value="F:cell adhesion molecule binding"/>
    <property type="evidence" value="ECO:0007669"/>
    <property type="project" value="TreeGrafter"/>
</dbReference>
<keyword evidence="1" id="KW-0732">Signal</keyword>
<dbReference type="InterPro" id="IPR050904">
    <property type="entry name" value="Adhesion/Biosynth-related"/>
</dbReference>
<feature type="signal peptide" evidence="1">
    <location>
        <begin position="1"/>
        <end position="24"/>
    </location>
</feature>
<feature type="domain" description="FAS1" evidence="2">
    <location>
        <begin position="387"/>
        <end position="514"/>
    </location>
</feature>
<dbReference type="GO" id="GO:0031012">
    <property type="term" value="C:extracellular matrix"/>
    <property type="evidence" value="ECO:0007669"/>
    <property type="project" value="TreeGrafter"/>
</dbReference>
<feature type="chain" id="PRO_5035212147" evidence="1">
    <location>
        <begin position="25"/>
        <end position="659"/>
    </location>
</feature>
<protein>
    <submittedName>
        <fullName evidence="3">Periostin-like 1</fullName>
    </submittedName>
</protein>
<feature type="domain" description="FAS1" evidence="2">
    <location>
        <begin position="104"/>
        <end position="244"/>
    </location>
</feature>
<dbReference type="Proteomes" id="UP000747542">
    <property type="component" value="Unassembled WGS sequence"/>
</dbReference>
<evidence type="ECO:0000256" key="1">
    <source>
        <dbReference type="SAM" id="SignalP"/>
    </source>
</evidence>
<comment type="caution">
    <text evidence="3">The sequence shown here is derived from an EMBL/GenBank/DDBJ whole genome shotgun (WGS) entry which is preliminary data.</text>
</comment>
<organism evidence="3 4">
    <name type="scientific">Homarus americanus</name>
    <name type="common">American lobster</name>
    <dbReference type="NCBI Taxonomy" id="6706"/>
    <lineage>
        <taxon>Eukaryota</taxon>
        <taxon>Metazoa</taxon>
        <taxon>Ecdysozoa</taxon>
        <taxon>Arthropoda</taxon>
        <taxon>Crustacea</taxon>
        <taxon>Multicrustacea</taxon>
        <taxon>Malacostraca</taxon>
        <taxon>Eumalacostraca</taxon>
        <taxon>Eucarida</taxon>
        <taxon>Decapoda</taxon>
        <taxon>Pleocyemata</taxon>
        <taxon>Astacidea</taxon>
        <taxon>Nephropoidea</taxon>
        <taxon>Nephropidae</taxon>
        <taxon>Homarus</taxon>
    </lineage>
</organism>
<dbReference type="GO" id="GO:0007155">
    <property type="term" value="P:cell adhesion"/>
    <property type="evidence" value="ECO:0007669"/>
    <property type="project" value="TreeGrafter"/>
</dbReference>
<gene>
    <name evidence="3" type="primary">Postn-L1</name>
    <name evidence="3" type="ORF">Hamer_G013744</name>
</gene>
<dbReference type="InterPro" id="IPR000782">
    <property type="entry name" value="FAS1_domain"/>
</dbReference>
<dbReference type="PROSITE" id="PS50213">
    <property type="entry name" value="FAS1"/>
    <property type="match status" value="4"/>
</dbReference>
<dbReference type="GO" id="GO:0030198">
    <property type="term" value="P:extracellular matrix organization"/>
    <property type="evidence" value="ECO:0007669"/>
    <property type="project" value="TreeGrafter"/>
</dbReference>
<dbReference type="FunFam" id="2.30.180.10:FF:000032">
    <property type="entry name" value="Fasciclin domain-containing protein, putative"/>
    <property type="match status" value="1"/>
</dbReference>
<dbReference type="EMBL" id="JAHLQT010012455">
    <property type="protein sequence ID" value="KAG7171288.1"/>
    <property type="molecule type" value="Genomic_DNA"/>
</dbReference>
<dbReference type="AlphaFoldDB" id="A0A8J5KFP2"/>
<dbReference type="Pfam" id="PF02469">
    <property type="entry name" value="Fasciclin"/>
    <property type="match status" value="4"/>
</dbReference>
<proteinExistence type="predicted"/>
<feature type="domain" description="FAS1" evidence="2">
    <location>
        <begin position="518"/>
        <end position="657"/>
    </location>
</feature>
<dbReference type="SMART" id="SM00554">
    <property type="entry name" value="FAS1"/>
    <property type="match status" value="3"/>
</dbReference>
<evidence type="ECO:0000313" key="4">
    <source>
        <dbReference type="Proteomes" id="UP000747542"/>
    </source>
</evidence>
<reference evidence="3" key="1">
    <citation type="journal article" date="2021" name="Sci. Adv.">
        <title>The American lobster genome reveals insights on longevity, neural, and immune adaptations.</title>
        <authorList>
            <person name="Polinski J.M."/>
            <person name="Zimin A.V."/>
            <person name="Clark K.F."/>
            <person name="Kohn A.B."/>
            <person name="Sadowski N."/>
            <person name="Timp W."/>
            <person name="Ptitsyn A."/>
            <person name="Khanna P."/>
            <person name="Romanova D.Y."/>
            <person name="Williams P."/>
            <person name="Greenwood S.J."/>
            <person name="Moroz L.L."/>
            <person name="Walt D.R."/>
            <person name="Bodnar A.G."/>
        </authorList>
    </citation>
    <scope>NUCLEOTIDE SEQUENCE</scope>
    <source>
        <strain evidence="3">GMGI-L3</strain>
    </source>
</reference>
<name>A0A8J5KFP2_HOMAM</name>
<dbReference type="PANTHER" id="PTHR10900:SF77">
    <property type="entry name" value="FI19380P1"/>
    <property type="match status" value="1"/>
</dbReference>
<dbReference type="GO" id="GO:0005615">
    <property type="term" value="C:extracellular space"/>
    <property type="evidence" value="ECO:0007669"/>
    <property type="project" value="TreeGrafter"/>
</dbReference>
<dbReference type="PANTHER" id="PTHR10900">
    <property type="entry name" value="PERIOSTIN-RELATED"/>
    <property type="match status" value="1"/>
</dbReference>
<evidence type="ECO:0000313" key="3">
    <source>
        <dbReference type="EMBL" id="KAG7171288.1"/>
    </source>
</evidence>